<reference evidence="2 3" key="1">
    <citation type="journal article" date="2018" name="Front. Plant Sci.">
        <title>Red Clover (Trifolium pratense) and Zigzag Clover (T. medium) - A Picture of Genomic Similarities and Differences.</title>
        <authorList>
            <person name="Dluhosova J."/>
            <person name="Istvanek J."/>
            <person name="Nedelnik J."/>
            <person name="Repkova J."/>
        </authorList>
    </citation>
    <scope>NUCLEOTIDE SEQUENCE [LARGE SCALE GENOMIC DNA]</scope>
    <source>
        <strain evidence="3">cv. 10/8</strain>
        <tissue evidence="2">Leaf</tissue>
    </source>
</reference>
<feature type="region of interest" description="Disordered" evidence="1">
    <location>
        <begin position="18"/>
        <end position="54"/>
    </location>
</feature>
<protein>
    <submittedName>
        <fullName evidence="2">Uncharacterized protein</fullName>
    </submittedName>
</protein>
<dbReference type="Proteomes" id="UP000265520">
    <property type="component" value="Unassembled WGS sequence"/>
</dbReference>
<accession>A0A392S9B3</accession>
<keyword evidence="3" id="KW-1185">Reference proteome</keyword>
<organism evidence="2 3">
    <name type="scientific">Trifolium medium</name>
    <dbReference type="NCBI Taxonomy" id="97028"/>
    <lineage>
        <taxon>Eukaryota</taxon>
        <taxon>Viridiplantae</taxon>
        <taxon>Streptophyta</taxon>
        <taxon>Embryophyta</taxon>
        <taxon>Tracheophyta</taxon>
        <taxon>Spermatophyta</taxon>
        <taxon>Magnoliopsida</taxon>
        <taxon>eudicotyledons</taxon>
        <taxon>Gunneridae</taxon>
        <taxon>Pentapetalae</taxon>
        <taxon>rosids</taxon>
        <taxon>fabids</taxon>
        <taxon>Fabales</taxon>
        <taxon>Fabaceae</taxon>
        <taxon>Papilionoideae</taxon>
        <taxon>50 kb inversion clade</taxon>
        <taxon>NPAAA clade</taxon>
        <taxon>Hologalegina</taxon>
        <taxon>IRL clade</taxon>
        <taxon>Trifolieae</taxon>
        <taxon>Trifolium</taxon>
    </lineage>
</organism>
<dbReference type="AlphaFoldDB" id="A0A392S9B3"/>
<name>A0A392S9B3_9FABA</name>
<dbReference type="EMBL" id="LXQA010344783">
    <property type="protein sequence ID" value="MCI45481.1"/>
    <property type="molecule type" value="Genomic_DNA"/>
</dbReference>
<sequence>IETPAVLHRRWLVPSASSLSQPVGRVASKSTESSGLLSPPQPFSASRLKVSSLG</sequence>
<comment type="caution">
    <text evidence="2">The sequence shown here is derived from an EMBL/GenBank/DDBJ whole genome shotgun (WGS) entry which is preliminary data.</text>
</comment>
<proteinExistence type="predicted"/>
<evidence type="ECO:0000313" key="2">
    <source>
        <dbReference type="EMBL" id="MCI45481.1"/>
    </source>
</evidence>
<feature type="non-terminal residue" evidence="2">
    <location>
        <position position="1"/>
    </location>
</feature>
<evidence type="ECO:0000256" key="1">
    <source>
        <dbReference type="SAM" id="MobiDB-lite"/>
    </source>
</evidence>
<evidence type="ECO:0000313" key="3">
    <source>
        <dbReference type="Proteomes" id="UP000265520"/>
    </source>
</evidence>